<proteinExistence type="predicted"/>
<dbReference type="PANTHER" id="PTHR47960">
    <property type="entry name" value="DEAD-BOX ATP-DEPENDENT RNA HELICASE 50"/>
    <property type="match status" value="1"/>
</dbReference>
<organism evidence="7">
    <name type="scientific">Eucalyptus grandis</name>
    <name type="common">Flooded gum</name>
    <dbReference type="NCBI Taxonomy" id="71139"/>
    <lineage>
        <taxon>Eukaryota</taxon>
        <taxon>Viridiplantae</taxon>
        <taxon>Streptophyta</taxon>
        <taxon>Embryophyta</taxon>
        <taxon>Tracheophyta</taxon>
        <taxon>Spermatophyta</taxon>
        <taxon>Magnoliopsida</taxon>
        <taxon>eudicotyledons</taxon>
        <taxon>Gunneridae</taxon>
        <taxon>Pentapetalae</taxon>
        <taxon>rosids</taxon>
        <taxon>malvids</taxon>
        <taxon>Myrtales</taxon>
        <taxon>Myrtaceae</taxon>
        <taxon>Myrtoideae</taxon>
        <taxon>Eucalypteae</taxon>
        <taxon>Eucalyptus</taxon>
    </lineage>
</organism>
<evidence type="ECO:0000256" key="3">
    <source>
        <dbReference type="ARBA" id="ARBA00022806"/>
    </source>
</evidence>
<evidence type="ECO:0000313" key="8">
    <source>
        <dbReference type="Proteomes" id="UP000030711"/>
    </source>
</evidence>
<dbReference type="PROSITE" id="PS51194">
    <property type="entry name" value="HELICASE_CTER"/>
    <property type="match status" value="1"/>
</dbReference>
<dbReference type="InParanoid" id="A0A058ZU36"/>
<dbReference type="GO" id="GO:0003729">
    <property type="term" value="F:mRNA binding"/>
    <property type="evidence" value="ECO:0000318"/>
    <property type="project" value="GO_Central"/>
</dbReference>
<dbReference type="Gene3D" id="3.40.50.300">
    <property type="entry name" value="P-loop containing nucleotide triphosphate hydrolases"/>
    <property type="match status" value="1"/>
</dbReference>
<dbReference type="GO" id="GO:0004386">
    <property type="term" value="F:helicase activity"/>
    <property type="evidence" value="ECO:0007669"/>
    <property type="project" value="UniProtKB-KW"/>
</dbReference>
<evidence type="ECO:0000259" key="5">
    <source>
        <dbReference type="PROSITE" id="PS51194"/>
    </source>
</evidence>
<keyword evidence="1" id="KW-0547">Nucleotide-binding</keyword>
<accession>A0A058ZU36</accession>
<sequence>MLSVFLDEVDILCSDEFEAAFQSIINYSPVSTQYLFGTALLVDIYNKIVEIPPHCEFLIDCSGEEDSEKTPDTAFLNKKSTFIQFAEETPVTKAIVFCNEKSADTQVLPFHATVSQELQQANMKEFAPSPSKDVSLFLVCSNRSLQGIDFTGVDHVILFDFPCDPSKYVCPSKRCWRERQSVRLCSWEASFPGEKDNGEKLERSSLA</sequence>
<feature type="domain" description="Helicase C-terminal" evidence="5">
    <location>
        <begin position="40"/>
        <end position="207"/>
    </location>
</feature>
<evidence type="ECO:0000256" key="1">
    <source>
        <dbReference type="ARBA" id="ARBA00022741"/>
    </source>
</evidence>
<evidence type="ECO:0000313" key="6">
    <source>
        <dbReference type="EMBL" id="KAK2632141.1"/>
    </source>
</evidence>
<reference evidence="6" key="3">
    <citation type="submission" date="2023-04" db="EMBL/GenBank/DDBJ databases">
        <title>WGS assembly of Eucalyptus grandis.</title>
        <authorList>
            <person name="Myburg A."/>
            <person name="Grattapaglia D."/>
            <person name="Tuskan G."/>
            <person name="Hellsten U."/>
            <person name="Hayes R."/>
            <person name="Grimwood J."/>
            <person name="Jenkins J."/>
            <person name="Lindquist E."/>
            <person name="Tice H."/>
            <person name="Bauer D."/>
            <person name="Goodstein D."/>
            <person name="Dubchak I."/>
            <person name="Poliakov A."/>
            <person name="Mizrachi E."/>
            <person name="Kullan A."/>
            <person name="Hussey S."/>
            <person name="Pinard D."/>
            <person name="Van D."/>
            <person name="Singh P."/>
            <person name="Van J."/>
            <person name="Silva-Junior O."/>
            <person name="Togawa R."/>
            <person name="Pappas M."/>
            <person name="Faria D."/>
            <person name="Sansaloni C."/>
            <person name="Petroli C."/>
            <person name="Yang X."/>
            <person name="Ranjan P."/>
            <person name="Tschaplinski T."/>
            <person name="Ye C."/>
            <person name="Li T."/>
            <person name="Sterck L."/>
            <person name="Vanneste K."/>
            <person name="Murat F."/>
            <person name="Soler M."/>
            <person name="Clemente H."/>
            <person name="Saidi N."/>
            <person name="Cassan-Wang H."/>
            <person name="Dunand C."/>
            <person name="Hefer C."/>
            <person name="Bornberg-Bauer E."/>
            <person name="Kersting A."/>
            <person name="Vining K."/>
            <person name="Amarasinghe V."/>
            <person name="Ranik M."/>
            <person name="Naithani S."/>
            <person name="Elser J."/>
            <person name="Boyd A."/>
            <person name="Liston A."/>
            <person name="Spatafora J."/>
            <person name="Dharmwardhana P."/>
            <person name="Raja R."/>
            <person name="Sullivan C."/>
            <person name="Romanel E."/>
            <person name="Alves-Ferreira M."/>
            <person name="Kulheim C."/>
            <person name="Foley W."/>
            <person name="Carocha V."/>
            <person name="Paiva J."/>
            <person name="Kudrna D."/>
            <person name="Brommonschenkel S."/>
            <person name="Pasquali G."/>
            <person name="Byrne M."/>
            <person name="Rigault P."/>
            <person name="Tibbits J."/>
            <person name="Spokevicius A."/>
            <person name="Jones R."/>
            <person name="Steane D."/>
            <person name="Vaillancourt R."/>
            <person name="Potts B."/>
            <person name="Joubert F."/>
            <person name="Barry K."/>
            <person name="Pappas G."/>
            <person name="Strauss S."/>
            <person name="Jaiswal P."/>
            <person name="Grima-Pettenati J."/>
            <person name="Salse J."/>
            <person name="Van D."/>
            <person name="Rokhsar D."/>
            <person name="Schmutz J."/>
        </authorList>
    </citation>
    <scope>NUCLEOTIDE SEQUENCE</scope>
    <source>
        <tissue evidence="6">Leaf extractions</tissue>
    </source>
</reference>
<dbReference type="Proteomes" id="UP000030711">
    <property type="component" value="Unassembled WGS sequence"/>
</dbReference>
<evidence type="ECO:0000313" key="7">
    <source>
        <dbReference type="EMBL" id="KCW44545.1"/>
    </source>
</evidence>
<dbReference type="STRING" id="71139.A0A058ZU36"/>
<gene>
    <name evidence="7" type="ORF">EUGRSUZ_L01946</name>
</gene>
<keyword evidence="4" id="KW-0067">ATP-binding</keyword>
<name>A0A058ZU36_EUCGR</name>
<evidence type="ECO:0000256" key="4">
    <source>
        <dbReference type="ARBA" id="ARBA00022840"/>
    </source>
</evidence>
<dbReference type="EMBL" id="MU848709">
    <property type="protein sequence ID" value="KAK2632141.1"/>
    <property type="molecule type" value="Genomic_DNA"/>
</dbReference>
<keyword evidence="3" id="KW-0347">Helicase</keyword>
<dbReference type="EMBL" id="KK199225">
    <property type="protein sequence ID" value="KCW44545.1"/>
    <property type="molecule type" value="Genomic_DNA"/>
</dbReference>
<dbReference type="InterPro" id="IPR027417">
    <property type="entry name" value="P-loop_NTPase"/>
</dbReference>
<dbReference type="Pfam" id="PF00271">
    <property type="entry name" value="Helicase_C"/>
    <property type="match status" value="1"/>
</dbReference>
<reference evidence="6" key="4">
    <citation type="submission" date="2023-07" db="EMBL/GenBank/DDBJ databases">
        <authorList>
            <person name="Myburg A.A."/>
            <person name="Grattapaglia D."/>
            <person name="Tuskan G.A."/>
            <person name="Hellsten U."/>
            <person name="Hayes R.D."/>
            <person name="Grimwood J."/>
            <person name="Jenkins J."/>
            <person name="Lindquist E."/>
            <person name="Tice H."/>
            <person name="Bauer D."/>
            <person name="Goodstein D.M."/>
            <person name="Dubchak I."/>
            <person name="Poliakov A."/>
            <person name="Mizrachi E."/>
            <person name="Kullan A.R."/>
            <person name="Hussey S.G."/>
            <person name="Pinard D."/>
            <person name="Van D.M."/>
            <person name="Singh P."/>
            <person name="Van J.I."/>
            <person name="Silva-Junior O.B."/>
            <person name="Togawa R.C."/>
            <person name="Pappas M.R."/>
            <person name="Faria D.A."/>
            <person name="Sansaloni C.P."/>
            <person name="Petroli C.D."/>
            <person name="Yang X."/>
            <person name="Ranjan P."/>
            <person name="Tschaplinski T.J."/>
            <person name="Ye C.Y."/>
            <person name="Li T."/>
            <person name="Sterck L."/>
            <person name="Vanneste K."/>
            <person name="Murat F."/>
            <person name="Soler M."/>
            <person name="Clemente H.S."/>
            <person name="Saidi N."/>
            <person name="Cassan-Wang H."/>
            <person name="Dunand C."/>
            <person name="Hefer C.A."/>
            <person name="Bornberg-Bauer E."/>
            <person name="Kersting A.R."/>
            <person name="Vining K."/>
            <person name="Amarasinghe V."/>
            <person name="Ranik M."/>
            <person name="Naithani S."/>
            <person name="Elser J."/>
            <person name="Boyd A.E."/>
            <person name="Liston A."/>
            <person name="Spatafora J.W."/>
            <person name="Dharmwardhana P."/>
            <person name="Raja R."/>
            <person name="Sullivan C."/>
            <person name="Romanel E."/>
            <person name="Alves-Ferreira M."/>
            <person name="Kulheim C."/>
            <person name="Foley W."/>
            <person name="Carocha V."/>
            <person name="Paiva J."/>
            <person name="Kudrna D."/>
            <person name="Brommonschenkel S.H."/>
            <person name="Pasquali G."/>
            <person name="Byrne M."/>
            <person name="Rigault P."/>
            <person name="Tibbits J."/>
            <person name="Spokevicius A."/>
            <person name="Jones R.C."/>
            <person name="Steane D.A."/>
            <person name="Vaillancourt R.E."/>
            <person name="Potts B.M."/>
            <person name="Joubert F."/>
            <person name="Barry K."/>
            <person name="Pappas G.J."/>
            <person name="Strauss S.H."/>
            <person name="Jaiswal P."/>
            <person name="Grima-Pettenati J."/>
            <person name="Salse J."/>
            <person name="Van D.P."/>
            <person name="Rokhsar D.S."/>
            <person name="Schmutz J."/>
        </authorList>
    </citation>
    <scope>NUCLEOTIDE SEQUENCE</scope>
    <source>
        <tissue evidence="6">Leaf extractions</tissue>
    </source>
</reference>
<protein>
    <recommendedName>
        <fullName evidence="5">Helicase C-terminal domain-containing protein</fullName>
    </recommendedName>
</protein>
<evidence type="ECO:0000256" key="2">
    <source>
        <dbReference type="ARBA" id="ARBA00022801"/>
    </source>
</evidence>
<reference evidence="6" key="2">
    <citation type="journal article" date="2014" name="Nature">
        <title>The genome of Eucalyptus grandis.</title>
        <authorList>
            <person name="Myburg A.A."/>
            <person name="Grattapaglia D."/>
            <person name="Tuskan G.A."/>
            <person name="Hellsten U."/>
            <person name="Hayes R.D."/>
            <person name="Grimwood J."/>
            <person name="Jenkins J."/>
            <person name="Lindquist E."/>
            <person name="Tice H."/>
            <person name="Bauer D."/>
            <person name="Goodstein D.M."/>
            <person name="Dubchak I."/>
            <person name="Poliakov A."/>
            <person name="Mizrachi E."/>
            <person name="Kullan A.R."/>
            <person name="Hussey S.G."/>
            <person name="Pinard D."/>
            <person name="van der Merwe K."/>
            <person name="Singh P."/>
            <person name="van Jaarsveld I."/>
            <person name="Silva-Junior O.B."/>
            <person name="Togawa R.C."/>
            <person name="Pappas M.R."/>
            <person name="Faria D.A."/>
            <person name="Sansaloni C.P."/>
            <person name="Petroli C.D."/>
            <person name="Yang X."/>
            <person name="Ranjan P."/>
            <person name="Tschaplinski T.J."/>
            <person name="Ye C.Y."/>
            <person name="Li T."/>
            <person name="Sterck L."/>
            <person name="Vanneste K."/>
            <person name="Murat F."/>
            <person name="Soler M."/>
            <person name="Clemente H.S."/>
            <person name="Saidi N."/>
            <person name="Cassan-Wang H."/>
            <person name="Dunand C."/>
            <person name="Hefer C.A."/>
            <person name="Bornberg-Bauer E."/>
            <person name="Kersting A.R."/>
            <person name="Vining K."/>
            <person name="Amarasinghe V."/>
            <person name="Ranik M."/>
            <person name="Naithani S."/>
            <person name="Elser J."/>
            <person name="Boyd A.E."/>
            <person name="Liston A."/>
            <person name="Spatafora J.W."/>
            <person name="Dharmwardhana P."/>
            <person name="Raja R."/>
            <person name="Sullivan C."/>
            <person name="Romanel E."/>
            <person name="Alves-Ferreira M."/>
            <person name="Kulheim C."/>
            <person name="Foley W."/>
            <person name="Carocha V."/>
            <person name="Paiva J."/>
            <person name="Kudrna D."/>
            <person name="Brommonschenkel S.H."/>
            <person name="Pasquali G."/>
            <person name="Byrne M."/>
            <person name="Rigault P."/>
            <person name="Tibbits J."/>
            <person name="Spokevicius A."/>
            <person name="Jones R.C."/>
            <person name="Steane D.A."/>
            <person name="Vaillancourt R.E."/>
            <person name="Potts B.M."/>
            <person name="Joubert F."/>
            <person name="Barry K."/>
            <person name="Pappas G.J."/>
            <person name="Strauss S.H."/>
            <person name="Jaiswal P."/>
            <person name="Grima-Pettenati J."/>
            <person name="Salse J."/>
            <person name="Van de Peer Y."/>
            <person name="Rokhsar D.S."/>
            <person name="Schmutz J."/>
        </authorList>
    </citation>
    <scope>NUCLEOTIDE SEQUENCE</scope>
    <source>
        <tissue evidence="6">Leaf extractions</tissue>
    </source>
</reference>
<dbReference type="GO" id="GO:0005524">
    <property type="term" value="F:ATP binding"/>
    <property type="evidence" value="ECO:0007669"/>
    <property type="project" value="UniProtKB-KW"/>
</dbReference>
<reference evidence="7" key="1">
    <citation type="submission" date="2013-07" db="EMBL/GenBank/DDBJ databases">
        <title>The genome of Eucalyptus grandis.</title>
        <authorList>
            <person name="Schmutz J."/>
            <person name="Hayes R."/>
            <person name="Myburg A."/>
            <person name="Tuskan G."/>
            <person name="Grattapaglia D."/>
            <person name="Rokhsar D.S."/>
        </authorList>
    </citation>
    <scope>NUCLEOTIDE SEQUENCE</scope>
    <source>
        <tissue evidence="7">Leaf extractions</tissue>
    </source>
</reference>
<dbReference type="GO" id="GO:0016787">
    <property type="term" value="F:hydrolase activity"/>
    <property type="evidence" value="ECO:0007669"/>
    <property type="project" value="UniProtKB-KW"/>
</dbReference>
<dbReference type="AlphaFoldDB" id="A0A058ZU36"/>
<dbReference type="Gramene" id="KCW44545">
    <property type="protein sequence ID" value="KCW44545"/>
    <property type="gene ID" value="EUGRSUZ_L01946"/>
</dbReference>
<keyword evidence="8" id="KW-1185">Reference proteome</keyword>
<keyword evidence="2" id="KW-0378">Hydrolase</keyword>
<dbReference type="InterPro" id="IPR001650">
    <property type="entry name" value="Helicase_C-like"/>
</dbReference>
<dbReference type="SUPFAM" id="SSF52540">
    <property type="entry name" value="P-loop containing nucleoside triphosphate hydrolases"/>
    <property type="match status" value="1"/>
</dbReference>